<evidence type="ECO:0000313" key="2">
    <source>
        <dbReference type="Proteomes" id="UP000008672"/>
    </source>
</evidence>
<sequence>MAGYELWAPWTPLDESFQWIRQTRTRPSRRPLRSSRFFLHTPTDLEVDLCFQEVALVEDRPDVGFSQKPHSYPSEVRATVSPNDIFKPQPVKLCGLDSVFGRIITVQAPRWTGTFRVSDRSAFSKVIARDHVWPTGLKEPQIQMMMSICKQLLRSILLIYANYKTCTFALKHSR</sequence>
<dbReference type="HOGENOM" id="CLU_1510145_0_0_1"/>
<dbReference type="InParanoid" id="H3BFC7"/>
<protein>
    <submittedName>
        <fullName evidence="1">FANCD2 opposite strand</fullName>
    </submittedName>
</protein>
<reference evidence="1" key="3">
    <citation type="submission" date="2025-09" db="UniProtKB">
        <authorList>
            <consortium name="Ensembl"/>
        </authorList>
    </citation>
    <scope>IDENTIFICATION</scope>
</reference>
<evidence type="ECO:0000313" key="1">
    <source>
        <dbReference type="Ensembl" id="ENSLACP00000020598.1"/>
    </source>
</evidence>
<dbReference type="AlphaFoldDB" id="H3BFC7"/>
<dbReference type="Proteomes" id="UP000008672">
    <property type="component" value="Unassembled WGS sequence"/>
</dbReference>
<dbReference type="EMBL" id="AFYH01005842">
    <property type="status" value="NOT_ANNOTATED_CDS"/>
    <property type="molecule type" value="Genomic_DNA"/>
</dbReference>
<dbReference type="GeneTree" id="ENSGT00390000000631"/>
<dbReference type="OrthoDB" id="9433753at2759"/>
<dbReference type="PANTHER" id="PTHR31036:SF0">
    <property type="entry name" value="FANCD2 OPPOSITE STRAND PROTEIN"/>
    <property type="match status" value="1"/>
</dbReference>
<keyword evidence="2" id="KW-1185">Reference proteome</keyword>
<name>H3BFC7_LATCH</name>
<proteinExistence type="predicted"/>
<accession>H3BFC7</accession>
<dbReference type="InterPro" id="IPR027966">
    <property type="entry name" value="FANCD2OS"/>
</dbReference>
<dbReference type="OMA" id="QPPHWTG"/>
<reference evidence="2" key="1">
    <citation type="submission" date="2011-08" db="EMBL/GenBank/DDBJ databases">
        <title>The draft genome of Latimeria chalumnae.</title>
        <authorList>
            <person name="Di Palma F."/>
            <person name="Alfoldi J."/>
            <person name="Johnson J."/>
            <person name="Berlin A."/>
            <person name="Gnerre S."/>
            <person name="Jaffe D."/>
            <person name="MacCallum I."/>
            <person name="Young S."/>
            <person name="Walker B.J."/>
            <person name="Lander E."/>
            <person name="Lindblad-Toh K."/>
        </authorList>
    </citation>
    <scope>NUCLEOTIDE SEQUENCE [LARGE SCALE GENOMIC DNA]</scope>
    <source>
        <strain evidence="2">Wild caught</strain>
    </source>
</reference>
<organism evidence="1 2">
    <name type="scientific">Latimeria chalumnae</name>
    <name type="common">Coelacanth</name>
    <dbReference type="NCBI Taxonomy" id="7897"/>
    <lineage>
        <taxon>Eukaryota</taxon>
        <taxon>Metazoa</taxon>
        <taxon>Chordata</taxon>
        <taxon>Craniata</taxon>
        <taxon>Vertebrata</taxon>
        <taxon>Euteleostomi</taxon>
        <taxon>Coelacanthiformes</taxon>
        <taxon>Coelacanthidae</taxon>
        <taxon>Latimeria</taxon>
    </lineage>
</organism>
<gene>
    <name evidence="1" type="primary">FANCD2OS</name>
</gene>
<dbReference type="PANTHER" id="PTHR31036">
    <property type="entry name" value="FANCD2 OPPOSITE STRAND PROTEIN"/>
    <property type="match status" value="1"/>
</dbReference>
<dbReference type="eggNOG" id="ENOG502S0QV">
    <property type="taxonomic scope" value="Eukaryota"/>
</dbReference>
<dbReference type="Pfam" id="PF15124">
    <property type="entry name" value="FANCD2OS"/>
    <property type="match status" value="1"/>
</dbReference>
<dbReference type="KEGG" id="lcm:102347294"/>
<reference evidence="1" key="2">
    <citation type="submission" date="2025-08" db="UniProtKB">
        <authorList>
            <consortium name="Ensembl"/>
        </authorList>
    </citation>
    <scope>IDENTIFICATION</scope>
</reference>
<dbReference type="Ensembl" id="ENSLACT00000020738.1">
    <property type="protein sequence ID" value="ENSLACP00000020598.1"/>
    <property type="gene ID" value="ENSLACG00000018101.1"/>
</dbReference>